<evidence type="ECO:0000313" key="1">
    <source>
        <dbReference type="EMBL" id="SMB25129.1"/>
    </source>
</evidence>
<organism evidence="1 2">
    <name type="scientific">Sterolibacterium denitrificans</name>
    <dbReference type="NCBI Taxonomy" id="157592"/>
    <lineage>
        <taxon>Bacteria</taxon>
        <taxon>Pseudomonadati</taxon>
        <taxon>Pseudomonadota</taxon>
        <taxon>Betaproteobacteria</taxon>
        <taxon>Nitrosomonadales</taxon>
        <taxon>Sterolibacteriaceae</taxon>
        <taxon>Sterolibacterium</taxon>
    </lineage>
</organism>
<name>A0A7Z7HQH1_9PROT</name>
<dbReference type="Proteomes" id="UP000242886">
    <property type="component" value="Chromosome SDENCHOL"/>
</dbReference>
<dbReference type="EMBL" id="LT837803">
    <property type="protein sequence ID" value="SMB25129.1"/>
    <property type="molecule type" value="Genomic_DNA"/>
</dbReference>
<protein>
    <submittedName>
        <fullName evidence="1">Uncharacterized protein</fullName>
    </submittedName>
</protein>
<evidence type="ECO:0000313" key="2">
    <source>
        <dbReference type="Proteomes" id="UP000242886"/>
    </source>
</evidence>
<keyword evidence="2" id="KW-1185">Reference proteome</keyword>
<sequence length="159" mass="17739">MSPQAAVAAISTKLGVDRRVIEFDKFPQRNPVTNSKEAKYFTVRTGGASVTVHFEPNVPYSPKNKMAVSMIIYEQPWTAENVAAMKDMAIKKYGAPSNGTNGVSYQWCLQPHDNPGFGCSEFRGPKLELSGTKLQIEDFRRRQAVIDFMNKSNSSRPSF</sequence>
<gene>
    <name evidence="1" type="ORF">SDENCHOL_11216</name>
</gene>
<accession>A0A7Z7HQH1</accession>
<proteinExistence type="predicted"/>
<reference evidence="1" key="1">
    <citation type="submission" date="2017-03" db="EMBL/GenBank/DDBJ databases">
        <authorList>
            <consortium name="AG Boll"/>
        </authorList>
    </citation>
    <scope>NUCLEOTIDE SEQUENCE [LARGE SCALE GENOMIC DNA]</scope>
    <source>
        <strain evidence="1">Chol</strain>
    </source>
</reference>
<dbReference type="AlphaFoldDB" id="A0A7Z7HQH1"/>